<feature type="domain" description="DUF4158" evidence="1">
    <location>
        <begin position="33"/>
        <end position="101"/>
    </location>
</feature>
<proteinExistence type="predicted"/>
<dbReference type="Pfam" id="PF13700">
    <property type="entry name" value="DUF4158"/>
    <property type="match status" value="1"/>
</dbReference>
<evidence type="ECO:0000313" key="2">
    <source>
        <dbReference type="EMBL" id="TDD24781.1"/>
    </source>
</evidence>
<dbReference type="AlphaFoldDB" id="A0A4R4X3C4"/>
<organism evidence="2 3">
    <name type="scientific">Nonomuraea diastatica</name>
    <dbReference type="NCBI Taxonomy" id="1848329"/>
    <lineage>
        <taxon>Bacteria</taxon>
        <taxon>Bacillati</taxon>
        <taxon>Actinomycetota</taxon>
        <taxon>Actinomycetes</taxon>
        <taxon>Streptosporangiales</taxon>
        <taxon>Streptosporangiaceae</taxon>
        <taxon>Nonomuraea</taxon>
    </lineage>
</organism>
<reference evidence="2 3" key="1">
    <citation type="submission" date="2019-03" db="EMBL/GenBank/DDBJ databases">
        <title>Draft genome sequences of novel Actinobacteria.</title>
        <authorList>
            <person name="Sahin N."/>
            <person name="Ay H."/>
            <person name="Saygin H."/>
        </authorList>
    </citation>
    <scope>NUCLEOTIDE SEQUENCE [LARGE SCALE GENOMIC DNA]</scope>
    <source>
        <strain evidence="2 3">KC712</strain>
    </source>
</reference>
<gene>
    <name evidence="2" type="ORF">E1294_04940</name>
</gene>
<evidence type="ECO:0000313" key="3">
    <source>
        <dbReference type="Proteomes" id="UP000294543"/>
    </source>
</evidence>
<dbReference type="InterPro" id="IPR025296">
    <property type="entry name" value="DUF4158"/>
</dbReference>
<accession>A0A4R4X3C4</accession>
<name>A0A4R4X3C4_9ACTN</name>
<sequence length="196" mass="21417">MASWAASSTHARSQPARPAAGGLPFNSGWIVPRPQHRALIRQRVGLTYDQAQARKVADEVIRTEAAAKNDPADLINTALEKLVETGLELPAFSTLDAMASALRAEVNTVICGGIYEWLSEAHRERLLKLLTERGPDGKTLFNRLKQSAELASWSHFKNLAKHLAWVDGLGDSAVWLQEVAAGKVTAGHPRGTPRRR</sequence>
<protein>
    <submittedName>
        <fullName evidence="2">DUF4158 domain-containing protein</fullName>
    </submittedName>
</protein>
<dbReference type="EMBL" id="SMKP01000009">
    <property type="protein sequence ID" value="TDD24781.1"/>
    <property type="molecule type" value="Genomic_DNA"/>
</dbReference>
<comment type="caution">
    <text evidence="2">The sequence shown here is derived from an EMBL/GenBank/DDBJ whole genome shotgun (WGS) entry which is preliminary data.</text>
</comment>
<keyword evidence="3" id="KW-1185">Reference proteome</keyword>
<dbReference type="Proteomes" id="UP000294543">
    <property type="component" value="Unassembled WGS sequence"/>
</dbReference>
<evidence type="ECO:0000259" key="1">
    <source>
        <dbReference type="Pfam" id="PF13700"/>
    </source>
</evidence>
<dbReference type="OrthoDB" id="3698941at2"/>